<sequence length="476" mass="54544">MTFIHLPLLFKNLLVTTAMTALFIVGIWEESFAQLSPESGHEGIVAAQELTDEEAVQRPAFFLRPESLQPHFVWRTNSAGQPQRVFGIGVNVPLLHPRYFKTYDQRHRRIFDEALFDTLRPRFDQIYATFTYERDDVIRPAHYDSLRGYQAMIMGASHLPWWLRTRYAAENEPLSYEEQLNLHNRIDRDRLEERILDVIRFGGRRNVIVNLFDEPERGTASNLWHFTGDTARLMYELASPHALVSLGLGPVGNGHGQGTSNALMWHRTEGSPEAAAGITSNEPLRGLTGESWKETLNVMMDEYQGAYDVLFLNSYAFQIADPRRAGAVTRAMLEHPTINRQKPVWIWFSAEHFRHSGNPEREMPNIRQQVFSAIANEASGVLFYPDVRVDGRSGSYDERLWHLVLGFAEELQRWKPVLEQGRPVTNFVSEDLEWILYRYRGAGYLFAVNHSSRDIRLSAPVRTVIPAGVSGVFVTE</sequence>
<protein>
    <submittedName>
        <fullName evidence="1">Uncharacterized protein</fullName>
    </submittedName>
</protein>
<proteinExistence type="predicted"/>
<evidence type="ECO:0000313" key="1">
    <source>
        <dbReference type="EMBL" id="AXJ02169.1"/>
    </source>
</evidence>
<evidence type="ECO:0000313" key="2">
    <source>
        <dbReference type="Proteomes" id="UP000254808"/>
    </source>
</evidence>
<name>A0A345UNW7_9BACT</name>
<organism evidence="1 2">
    <name type="scientific">Cyclonatronum proteinivorum</name>
    <dbReference type="NCBI Taxonomy" id="1457365"/>
    <lineage>
        <taxon>Bacteria</taxon>
        <taxon>Pseudomonadati</taxon>
        <taxon>Balneolota</taxon>
        <taxon>Balneolia</taxon>
        <taxon>Balneolales</taxon>
        <taxon>Cyclonatronaceae</taxon>
        <taxon>Cyclonatronum</taxon>
    </lineage>
</organism>
<dbReference type="RefSeq" id="WP_124245634.1">
    <property type="nucleotide sequence ID" value="NZ_CP027806.1"/>
</dbReference>
<dbReference type="EMBL" id="CP027806">
    <property type="protein sequence ID" value="AXJ02169.1"/>
    <property type="molecule type" value="Genomic_DNA"/>
</dbReference>
<dbReference type="KEGG" id="cprv:CYPRO_2932"/>
<dbReference type="Proteomes" id="UP000254808">
    <property type="component" value="Chromosome"/>
</dbReference>
<reference evidence="1 2" key="1">
    <citation type="submission" date="2018-03" db="EMBL/GenBank/DDBJ databases">
        <title>Phenotypic and genomic properties of Cyclonatronum proteinivorum gen. nov., sp. nov., a haloalkaliphilic bacteroidete from soda lakes possessing Na+-translocating rhodopsin.</title>
        <authorList>
            <person name="Toshchakov S.V."/>
            <person name="Korzhenkov A."/>
            <person name="Samarov N.I."/>
            <person name="Kublanov I.V."/>
            <person name="Muntyan M.S."/>
            <person name="Sorokin D.Y."/>
        </authorList>
    </citation>
    <scope>NUCLEOTIDE SEQUENCE [LARGE SCALE GENOMIC DNA]</scope>
    <source>
        <strain evidence="1 2">Omega</strain>
    </source>
</reference>
<accession>A0A345UNW7</accession>
<keyword evidence="2" id="KW-1185">Reference proteome</keyword>
<dbReference type="AlphaFoldDB" id="A0A345UNW7"/>
<gene>
    <name evidence="1" type="ORF">CYPRO_2932</name>
</gene>